<dbReference type="PROSITE" id="PS50977">
    <property type="entry name" value="HTH_TETR_2"/>
    <property type="match status" value="1"/>
</dbReference>
<reference evidence="4 5" key="1">
    <citation type="submission" date="2021-12" db="EMBL/GenBank/DDBJ databases">
        <title>Sinirhodobacter sp. WL0062 is a bacterium isolated from seawater.</title>
        <authorList>
            <person name="Wang L."/>
            <person name="He W."/>
            <person name="Zhang D.-F."/>
        </authorList>
    </citation>
    <scope>NUCLEOTIDE SEQUENCE [LARGE SCALE GENOMIC DNA]</scope>
    <source>
        <strain evidence="4 5">WL0062</strain>
    </source>
</reference>
<dbReference type="InterPro" id="IPR036271">
    <property type="entry name" value="Tet_transcr_reg_TetR-rel_C_sf"/>
</dbReference>
<dbReference type="Pfam" id="PF00440">
    <property type="entry name" value="TetR_N"/>
    <property type="match status" value="1"/>
</dbReference>
<dbReference type="InterPro" id="IPR001647">
    <property type="entry name" value="HTH_TetR"/>
</dbReference>
<comment type="caution">
    <text evidence="4">The sequence shown here is derived from an EMBL/GenBank/DDBJ whole genome shotgun (WGS) entry which is preliminary data.</text>
</comment>
<dbReference type="PANTHER" id="PTHR30055">
    <property type="entry name" value="HTH-TYPE TRANSCRIPTIONAL REGULATOR RUTR"/>
    <property type="match status" value="1"/>
</dbReference>
<protein>
    <submittedName>
        <fullName evidence="4">CerR family C-terminal domain-containing protein</fullName>
    </submittedName>
</protein>
<proteinExistence type="predicted"/>
<dbReference type="Gene3D" id="1.10.357.10">
    <property type="entry name" value="Tetracycline Repressor, domain 2"/>
    <property type="match status" value="1"/>
</dbReference>
<dbReference type="SUPFAM" id="SSF46689">
    <property type="entry name" value="Homeodomain-like"/>
    <property type="match status" value="1"/>
</dbReference>
<evidence type="ECO:0000259" key="3">
    <source>
        <dbReference type="PROSITE" id="PS50977"/>
    </source>
</evidence>
<keyword evidence="5" id="KW-1185">Reference proteome</keyword>
<feature type="domain" description="HTH tetR-type" evidence="3">
    <location>
        <begin position="12"/>
        <end position="72"/>
    </location>
</feature>
<evidence type="ECO:0000256" key="2">
    <source>
        <dbReference type="PROSITE-ProRule" id="PRU00335"/>
    </source>
</evidence>
<dbReference type="SUPFAM" id="SSF48498">
    <property type="entry name" value="Tetracyclin repressor-like, C-terminal domain"/>
    <property type="match status" value="1"/>
</dbReference>
<dbReference type="PANTHER" id="PTHR30055:SF199">
    <property type="entry name" value="HTH-TYPE TRANSCRIPTIONAL REGULATOR YTTP-RELATED"/>
    <property type="match status" value="1"/>
</dbReference>
<dbReference type="InterPro" id="IPR009057">
    <property type="entry name" value="Homeodomain-like_sf"/>
</dbReference>
<dbReference type="Gene3D" id="1.10.10.60">
    <property type="entry name" value="Homeodomain-like"/>
    <property type="match status" value="1"/>
</dbReference>
<dbReference type="InterPro" id="IPR050109">
    <property type="entry name" value="HTH-type_TetR-like_transc_reg"/>
</dbReference>
<evidence type="ECO:0000256" key="1">
    <source>
        <dbReference type="ARBA" id="ARBA00023125"/>
    </source>
</evidence>
<dbReference type="Proteomes" id="UP001521181">
    <property type="component" value="Unassembled WGS sequence"/>
</dbReference>
<gene>
    <name evidence="4" type="ORF">LZA78_11535</name>
</gene>
<evidence type="ECO:0000313" key="5">
    <source>
        <dbReference type="Proteomes" id="UP001521181"/>
    </source>
</evidence>
<dbReference type="InterPro" id="IPR015292">
    <property type="entry name" value="Tscrpt_reg_YbiH_C"/>
</dbReference>
<name>A0ABS8YZQ4_9RHOB</name>
<dbReference type="RefSeq" id="WP_233677087.1">
    <property type="nucleotide sequence ID" value="NZ_JAJUOS010000008.1"/>
</dbReference>
<dbReference type="PRINTS" id="PR00455">
    <property type="entry name" value="HTHTETR"/>
</dbReference>
<feature type="DNA-binding region" description="H-T-H motif" evidence="2">
    <location>
        <begin position="35"/>
        <end position="54"/>
    </location>
</feature>
<dbReference type="EMBL" id="JAJUOS010000008">
    <property type="protein sequence ID" value="MCE5974117.1"/>
    <property type="molecule type" value="Genomic_DNA"/>
</dbReference>
<evidence type="ECO:0000313" key="4">
    <source>
        <dbReference type="EMBL" id="MCE5974117.1"/>
    </source>
</evidence>
<accession>A0ABS8YZQ4</accession>
<sequence>MTDHGQSTPRPDGTALALIEAGVALFGRQGFAATSTREIAAKAGANVASIAYYFGGKNGLREACAREFVYRVGGVVADQPELPDLTAQQAAEVLRHTIRKMVGFILGSDKVRDLVAFALREITEETEAADIIYRDLIMPTHARICALWGLASGHPAESEAVRLRVFSFIGQVLYFRLAGPVVTRRLGWTGYGPEAADKVADVIVGNFNAMLRETEGN</sequence>
<dbReference type="Pfam" id="PF09209">
    <property type="entry name" value="CecR_C"/>
    <property type="match status" value="1"/>
</dbReference>
<keyword evidence="1 2" id="KW-0238">DNA-binding</keyword>
<organism evidence="4 5">
    <name type="scientific">Rhodobacter flavimaris</name>
    <dbReference type="NCBI Taxonomy" id="2907145"/>
    <lineage>
        <taxon>Bacteria</taxon>
        <taxon>Pseudomonadati</taxon>
        <taxon>Pseudomonadota</taxon>
        <taxon>Alphaproteobacteria</taxon>
        <taxon>Rhodobacterales</taxon>
        <taxon>Rhodobacter group</taxon>
        <taxon>Rhodobacter</taxon>
    </lineage>
</organism>